<sequence length="472" mass="52731">MENPVIKPLSSPSLNPNKLLKEQFVSNLNGCSMFEIFVLTSMLSVAILIRRCIGFHGTTNHGDTDSSLKKNDDAIVATKKWSSYMVTTAVDFVFVVIPLIIFPTVLADWTYINAILLLTVLLLCFTYRRCVSSVSLEGVQPVRTYISSYRVTMMLVTCFCILAVDFNIFPRRYAKTETYGTSVMDLGVGAYVLANSLVSRQARGIMKTSLRNALQSASPLLFLGFARIAFTSGVDYQVHVGEYGVHWNFFFTLAAVSILTSVVNIPPNYCGILGSLILIGYQVFLVRGLNLYLLSEERGSDIISQNKEGIYSIFGYWGLYLVGVQLGNFLFFGNHFSATITNNWSRIRVWILAILFWLLTLFLNQYVEKASRRMCNLAYVTYVLAANLQFLAMAMLADYIPGPKISILEEAFSKNLLGTFLLANLMTGLVNLSIDTIYVSPLPALIILSIYSLILSVAVVIADFYGLKLKFW</sequence>
<evidence type="ECO:0000256" key="1">
    <source>
        <dbReference type="ARBA" id="ARBA00004141"/>
    </source>
</evidence>
<proteinExistence type="predicted"/>
<feature type="transmembrane region" description="Helical" evidence="5">
    <location>
        <begin position="148"/>
        <end position="169"/>
    </location>
</feature>
<feature type="transmembrane region" description="Helical" evidence="5">
    <location>
        <begin position="412"/>
        <end position="432"/>
    </location>
</feature>
<evidence type="ECO:0000256" key="4">
    <source>
        <dbReference type="ARBA" id="ARBA00023136"/>
    </source>
</evidence>
<evidence type="ECO:0000256" key="2">
    <source>
        <dbReference type="ARBA" id="ARBA00022692"/>
    </source>
</evidence>
<keyword evidence="7" id="KW-1185">Reference proteome</keyword>
<feature type="transmembrane region" description="Helical" evidence="5">
    <location>
        <begin position="444"/>
        <end position="467"/>
    </location>
</feature>
<feature type="transmembrane region" description="Helical" evidence="5">
    <location>
        <begin position="245"/>
        <end position="265"/>
    </location>
</feature>
<keyword evidence="2 5" id="KW-0812">Transmembrane</keyword>
<organism evidence="6 7">
    <name type="scientific">Daucus carota subsp. sativus</name>
    <name type="common">Carrot</name>
    <dbReference type="NCBI Taxonomy" id="79200"/>
    <lineage>
        <taxon>Eukaryota</taxon>
        <taxon>Viridiplantae</taxon>
        <taxon>Streptophyta</taxon>
        <taxon>Embryophyta</taxon>
        <taxon>Tracheophyta</taxon>
        <taxon>Spermatophyta</taxon>
        <taxon>Magnoliopsida</taxon>
        <taxon>eudicotyledons</taxon>
        <taxon>Gunneridae</taxon>
        <taxon>Pentapetalae</taxon>
        <taxon>asterids</taxon>
        <taxon>campanulids</taxon>
        <taxon>Apiales</taxon>
        <taxon>Apiaceae</taxon>
        <taxon>Apioideae</taxon>
        <taxon>Scandiceae</taxon>
        <taxon>Daucinae</taxon>
        <taxon>Daucus</taxon>
        <taxon>Daucus sect. Daucus</taxon>
    </lineage>
</organism>
<dbReference type="GO" id="GO:0006506">
    <property type="term" value="P:GPI anchor biosynthetic process"/>
    <property type="evidence" value="ECO:0007669"/>
    <property type="project" value="InterPro"/>
</dbReference>
<dbReference type="InterPro" id="IPR009447">
    <property type="entry name" value="PIGW/GWT1"/>
</dbReference>
<dbReference type="AlphaFoldDB" id="A0AAF0WKK8"/>
<evidence type="ECO:0008006" key="8">
    <source>
        <dbReference type="Google" id="ProtNLM"/>
    </source>
</evidence>
<feature type="transmembrane region" description="Helical" evidence="5">
    <location>
        <begin position="24"/>
        <end position="49"/>
    </location>
</feature>
<evidence type="ECO:0000313" key="6">
    <source>
        <dbReference type="EMBL" id="WOG90093.1"/>
    </source>
</evidence>
<evidence type="ECO:0000313" key="7">
    <source>
        <dbReference type="Proteomes" id="UP000077755"/>
    </source>
</evidence>
<reference evidence="6" key="1">
    <citation type="journal article" date="2016" name="Nat. Genet.">
        <title>A high-quality carrot genome assembly provides new insights into carotenoid accumulation and asterid genome evolution.</title>
        <authorList>
            <person name="Iorizzo M."/>
            <person name="Ellison S."/>
            <person name="Senalik D."/>
            <person name="Zeng P."/>
            <person name="Satapoomin P."/>
            <person name="Huang J."/>
            <person name="Bowman M."/>
            <person name="Iovene M."/>
            <person name="Sanseverino W."/>
            <person name="Cavagnaro P."/>
            <person name="Yildiz M."/>
            <person name="Macko-Podgorni A."/>
            <person name="Moranska E."/>
            <person name="Grzebelus E."/>
            <person name="Grzebelus D."/>
            <person name="Ashrafi H."/>
            <person name="Zheng Z."/>
            <person name="Cheng S."/>
            <person name="Spooner D."/>
            <person name="Van Deynze A."/>
            <person name="Simon P."/>
        </authorList>
    </citation>
    <scope>NUCLEOTIDE SEQUENCE</scope>
    <source>
        <tissue evidence="6">Leaf</tissue>
    </source>
</reference>
<dbReference type="GO" id="GO:0016020">
    <property type="term" value="C:membrane"/>
    <property type="evidence" value="ECO:0007669"/>
    <property type="project" value="UniProtKB-SubCell"/>
</dbReference>
<feature type="transmembrane region" description="Helical" evidence="5">
    <location>
        <begin position="272"/>
        <end position="294"/>
    </location>
</feature>
<keyword evidence="3 5" id="KW-1133">Transmembrane helix</keyword>
<feature type="transmembrane region" description="Helical" evidence="5">
    <location>
        <begin position="181"/>
        <end position="199"/>
    </location>
</feature>
<evidence type="ECO:0000256" key="5">
    <source>
        <dbReference type="SAM" id="Phobius"/>
    </source>
</evidence>
<accession>A0AAF0WKK8</accession>
<feature type="transmembrane region" description="Helical" evidence="5">
    <location>
        <begin position="109"/>
        <end position="127"/>
    </location>
</feature>
<name>A0AAF0WKK8_DAUCS</name>
<dbReference type="PIRSF" id="PIRSF017321">
    <property type="entry name" value="GWT1"/>
    <property type="match status" value="1"/>
</dbReference>
<dbReference type="PANTHER" id="PTHR20661">
    <property type="entry name" value="PHOSPHATIDYLINOSITOL-GLYCAN BIOSYNTHESIS CLASS W PROTEIN"/>
    <property type="match status" value="1"/>
</dbReference>
<feature type="transmembrane region" description="Helical" evidence="5">
    <location>
        <begin position="349"/>
        <end position="367"/>
    </location>
</feature>
<dbReference type="EMBL" id="CP093344">
    <property type="protein sequence ID" value="WOG90093.1"/>
    <property type="molecule type" value="Genomic_DNA"/>
</dbReference>
<dbReference type="GO" id="GO:0072659">
    <property type="term" value="P:protein localization to plasma membrane"/>
    <property type="evidence" value="ECO:0007669"/>
    <property type="project" value="TreeGrafter"/>
</dbReference>
<dbReference type="KEGG" id="dcr:108209684"/>
<dbReference type="PANTHER" id="PTHR20661:SF0">
    <property type="entry name" value="PHOSPHATIDYLINOSITOL-GLYCAN BIOSYNTHESIS CLASS W PROTEIN"/>
    <property type="match status" value="1"/>
</dbReference>
<dbReference type="Pfam" id="PF06423">
    <property type="entry name" value="GWT1"/>
    <property type="match status" value="1"/>
</dbReference>
<dbReference type="Proteomes" id="UP000077755">
    <property type="component" value="Chromosome 2"/>
</dbReference>
<keyword evidence="4 5" id="KW-0472">Membrane</keyword>
<evidence type="ECO:0000256" key="3">
    <source>
        <dbReference type="ARBA" id="ARBA00022989"/>
    </source>
</evidence>
<feature type="transmembrane region" description="Helical" evidence="5">
    <location>
        <begin position="379"/>
        <end position="400"/>
    </location>
</feature>
<feature type="transmembrane region" description="Helical" evidence="5">
    <location>
        <begin position="84"/>
        <end position="103"/>
    </location>
</feature>
<dbReference type="GO" id="GO:0032216">
    <property type="term" value="F:glucosaminyl-phosphatidylinositol O-acyltransferase activity"/>
    <property type="evidence" value="ECO:0007669"/>
    <property type="project" value="TreeGrafter"/>
</dbReference>
<gene>
    <name evidence="6" type="ORF">DCAR_0209334</name>
</gene>
<dbReference type="GO" id="GO:0005783">
    <property type="term" value="C:endoplasmic reticulum"/>
    <property type="evidence" value="ECO:0007669"/>
    <property type="project" value="TreeGrafter"/>
</dbReference>
<comment type="subcellular location">
    <subcellularLocation>
        <location evidence="1">Membrane</location>
        <topology evidence="1">Multi-pass membrane protein</topology>
    </subcellularLocation>
</comment>
<reference evidence="6" key="2">
    <citation type="submission" date="2022-03" db="EMBL/GenBank/DDBJ databases">
        <title>Draft title - Genomic analysis of global carrot germplasm unveils the trajectory of domestication and the origin of high carotenoid orange carrot.</title>
        <authorList>
            <person name="Iorizzo M."/>
            <person name="Ellison S."/>
            <person name="Senalik D."/>
            <person name="Macko-Podgorni A."/>
            <person name="Grzebelus D."/>
            <person name="Bostan H."/>
            <person name="Rolling W."/>
            <person name="Curaba J."/>
            <person name="Simon P."/>
        </authorList>
    </citation>
    <scope>NUCLEOTIDE SEQUENCE</scope>
    <source>
        <tissue evidence="6">Leaf</tissue>
    </source>
</reference>
<protein>
    <recommendedName>
        <fullName evidence="8">GPI-anchored wall transfer protein</fullName>
    </recommendedName>
</protein>
<feature type="transmembrane region" description="Helical" evidence="5">
    <location>
        <begin position="314"/>
        <end position="337"/>
    </location>
</feature>